<accession>U9TEL4</accession>
<feature type="compositionally biased region" description="Acidic residues" evidence="1">
    <location>
        <begin position="114"/>
        <end position="129"/>
    </location>
</feature>
<evidence type="ECO:0000313" key="2">
    <source>
        <dbReference type="EMBL" id="ESA06550.1"/>
    </source>
</evidence>
<dbReference type="HOGENOM" id="CLU_1723323_0_0_1"/>
<evidence type="ECO:0000256" key="1">
    <source>
        <dbReference type="SAM" id="MobiDB-lite"/>
    </source>
</evidence>
<proteinExistence type="predicted"/>
<dbReference type="EMBL" id="KI291482">
    <property type="protein sequence ID" value="ESA06550.1"/>
    <property type="molecule type" value="Genomic_DNA"/>
</dbReference>
<organism evidence="2">
    <name type="scientific">Rhizophagus irregularis (strain DAOM 181602 / DAOM 197198 / MUCL 43194)</name>
    <name type="common">Arbuscular mycorrhizal fungus</name>
    <name type="synonym">Glomus intraradices</name>
    <dbReference type="NCBI Taxonomy" id="747089"/>
    <lineage>
        <taxon>Eukaryota</taxon>
        <taxon>Fungi</taxon>
        <taxon>Fungi incertae sedis</taxon>
        <taxon>Mucoromycota</taxon>
        <taxon>Glomeromycotina</taxon>
        <taxon>Glomeromycetes</taxon>
        <taxon>Glomerales</taxon>
        <taxon>Glomeraceae</taxon>
        <taxon>Rhizophagus</taxon>
    </lineage>
</organism>
<dbReference type="AlphaFoldDB" id="U9TEL4"/>
<gene>
    <name evidence="2" type="ORF">GLOINDRAFT_3901</name>
</gene>
<sequence length="152" mass="17554">MSIDNKTIKFYNPKCMTLIKLLKPQSVNELLINDDMKEFSGWNGKKKSLHCSKETLKEVNCAFHNLKSVELKPGHQQIDLKELFKGAKFSCRFPNVKVSENLKICAGDKKENNEMEGDNDDDMEYDNDDDTHRGSGLQLYKNGLSLFRYQQK</sequence>
<reference evidence="2" key="1">
    <citation type="submission" date="2013-07" db="EMBL/GenBank/DDBJ databases">
        <title>The genome of an arbuscular mycorrhizal fungus provides insights into the evolution of the oldest plant symbiosis.</title>
        <authorList>
            <consortium name="DOE Joint Genome Institute"/>
            <person name="Tisserant E."/>
            <person name="Malbreil M."/>
            <person name="Kuo A."/>
            <person name="Kohler A."/>
            <person name="Symeonidi A."/>
            <person name="Balestrini R."/>
            <person name="Charron P."/>
            <person name="Duensing N."/>
            <person name="Frei-dit-Frey N."/>
            <person name="Gianinazzi-Pearson V."/>
            <person name="Gilbert B."/>
            <person name="Handa Y."/>
            <person name="Hijri M."/>
            <person name="Kaul R."/>
            <person name="Kawaguchi M."/>
            <person name="Krajinski F."/>
            <person name="Lammers P."/>
            <person name="Lapierre D."/>
            <person name="Masclaux F.G."/>
            <person name="Murat C."/>
            <person name="Morin E."/>
            <person name="Ndikumana S."/>
            <person name="Pagni M."/>
            <person name="Petitpierre D."/>
            <person name="Requena N."/>
            <person name="Rosikiewicz P."/>
            <person name="Riley R."/>
            <person name="Saito K."/>
            <person name="San Clemente H."/>
            <person name="Shapiro H."/>
            <person name="van Tuinen D."/>
            <person name="Becard G."/>
            <person name="Bonfante P."/>
            <person name="Paszkowski U."/>
            <person name="Shachar-Hill Y."/>
            <person name="Young J.P."/>
            <person name="Sanders I.R."/>
            <person name="Henrissat B."/>
            <person name="Rensing S.A."/>
            <person name="Grigoriev I.V."/>
            <person name="Corradi N."/>
            <person name="Roux C."/>
            <person name="Martin F."/>
        </authorList>
    </citation>
    <scope>NUCLEOTIDE SEQUENCE</scope>
    <source>
        <strain evidence="2">DAOM 197198</strain>
    </source>
</reference>
<feature type="region of interest" description="Disordered" evidence="1">
    <location>
        <begin position="110"/>
        <end position="136"/>
    </location>
</feature>
<protein>
    <submittedName>
        <fullName evidence="2">Uncharacterized protein</fullName>
    </submittedName>
</protein>
<name>U9TEL4_RHIID</name>
<dbReference type="VEuPathDB" id="FungiDB:RhiirFUN_001882"/>